<dbReference type="AlphaFoldDB" id="A0A1W9YSK1"/>
<protein>
    <submittedName>
        <fullName evidence="1">Uncharacterized protein</fullName>
    </submittedName>
</protein>
<accession>A0A1W9YSK1</accession>
<evidence type="ECO:0000313" key="2">
    <source>
        <dbReference type="Proteomes" id="UP000192366"/>
    </source>
</evidence>
<dbReference type="EMBL" id="MVHJ01000021">
    <property type="protein sequence ID" value="ORA03013.1"/>
    <property type="molecule type" value="Genomic_DNA"/>
</dbReference>
<sequence length="63" mass="6950">MWHWAAVFAVVCRQAAFIGAQRLPHLSDRNWQVCTSTPAPGGTFTASTEIDFGVVRIDTEECP</sequence>
<dbReference type="Proteomes" id="UP000192366">
    <property type="component" value="Unassembled WGS sequence"/>
</dbReference>
<evidence type="ECO:0000313" key="1">
    <source>
        <dbReference type="EMBL" id="ORA03013.1"/>
    </source>
</evidence>
<gene>
    <name evidence="1" type="ORF">BST17_20710</name>
</gene>
<name>A0A1W9YSK1_MYCBA</name>
<keyword evidence="2" id="KW-1185">Reference proteome</keyword>
<proteinExistence type="predicted"/>
<organism evidence="1 2">
    <name type="scientific">Mycolicibacterium bacteremicum</name>
    <name type="common">Mycobacterium bacteremicum</name>
    <dbReference type="NCBI Taxonomy" id="564198"/>
    <lineage>
        <taxon>Bacteria</taxon>
        <taxon>Bacillati</taxon>
        <taxon>Actinomycetota</taxon>
        <taxon>Actinomycetes</taxon>
        <taxon>Mycobacteriales</taxon>
        <taxon>Mycobacteriaceae</taxon>
        <taxon>Mycolicibacterium</taxon>
    </lineage>
</organism>
<reference evidence="1 2" key="1">
    <citation type="submission" date="2017-02" db="EMBL/GenBank/DDBJ databases">
        <title>The new phylogeny of genus Mycobacterium.</title>
        <authorList>
            <person name="Tortoli E."/>
            <person name="Trovato A."/>
            <person name="Cirillo D.M."/>
        </authorList>
    </citation>
    <scope>NUCLEOTIDE SEQUENCE [LARGE SCALE GENOMIC DNA]</scope>
    <source>
        <strain evidence="1 2">DSM 45578</strain>
    </source>
</reference>
<comment type="caution">
    <text evidence="1">The sequence shown here is derived from an EMBL/GenBank/DDBJ whole genome shotgun (WGS) entry which is preliminary data.</text>
</comment>